<comment type="caution">
    <text evidence="6">The sequence shown here is derived from an EMBL/GenBank/DDBJ whole genome shotgun (WGS) entry which is preliminary data.</text>
</comment>
<accession>A0A3L6RU60</accession>
<reference evidence="7" key="1">
    <citation type="journal article" date="2019" name="Nat. Commun.">
        <title>The genome of broomcorn millet.</title>
        <authorList>
            <person name="Zou C."/>
            <person name="Miki D."/>
            <person name="Li D."/>
            <person name="Tang Q."/>
            <person name="Xiao L."/>
            <person name="Rajput S."/>
            <person name="Deng P."/>
            <person name="Jia W."/>
            <person name="Huang R."/>
            <person name="Zhang M."/>
            <person name="Sun Y."/>
            <person name="Hu J."/>
            <person name="Fu X."/>
            <person name="Schnable P.S."/>
            <person name="Li F."/>
            <person name="Zhang H."/>
            <person name="Feng B."/>
            <person name="Zhu X."/>
            <person name="Liu R."/>
            <person name="Schnable J.C."/>
            <person name="Zhu J.-K."/>
            <person name="Zhang H."/>
        </authorList>
    </citation>
    <scope>NUCLEOTIDE SEQUENCE [LARGE SCALE GENOMIC DNA]</scope>
</reference>
<keyword evidence="1" id="KW-0493">Microtubule</keyword>
<dbReference type="GO" id="GO:0005874">
    <property type="term" value="C:microtubule"/>
    <property type="evidence" value="ECO:0007669"/>
    <property type="project" value="UniProtKB-KW"/>
</dbReference>
<dbReference type="InterPro" id="IPR027640">
    <property type="entry name" value="Kinesin-like_fam"/>
</dbReference>
<dbReference type="EMBL" id="PQIB02000007">
    <property type="protein sequence ID" value="RLN08703.1"/>
    <property type="molecule type" value="Genomic_DNA"/>
</dbReference>
<dbReference type="GO" id="GO:0003777">
    <property type="term" value="F:microtubule motor activity"/>
    <property type="evidence" value="ECO:0007669"/>
    <property type="project" value="InterPro"/>
</dbReference>
<keyword evidence="4" id="KW-0175">Coiled coil</keyword>
<evidence type="ECO:0000313" key="6">
    <source>
        <dbReference type="EMBL" id="RLN08703.1"/>
    </source>
</evidence>
<dbReference type="InterPro" id="IPR036961">
    <property type="entry name" value="Kinesin_motor_dom_sf"/>
</dbReference>
<evidence type="ECO:0000256" key="2">
    <source>
        <dbReference type="ARBA" id="ARBA00023175"/>
    </source>
</evidence>
<protein>
    <submittedName>
        <fullName evidence="6">Kinesin-II 85 kDa subunit isoform X2</fullName>
    </submittedName>
</protein>
<dbReference type="OrthoDB" id="3176171at2759"/>
<dbReference type="InterPro" id="IPR027417">
    <property type="entry name" value="P-loop_NTPase"/>
</dbReference>
<evidence type="ECO:0000256" key="4">
    <source>
        <dbReference type="SAM" id="Coils"/>
    </source>
</evidence>
<dbReference type="Gene3D" id="3.40.850.10">
    <property type="entry name" value="Kinesin motor domain"/>
    <property type="match status" value="1"/>
</dbReference>
<dbReference type="GO" id="GO:0007018">
    <property type="term" value="P:microtubule-based movement"/>
    <property type="evidence" value="ECO:0007669"/>
    <property type="project" value="InterPro"/>
</dbReference>
<dbReference type="PRINTS" id="PR00380">
    <property type="entry name" value="KINESINHEAVY"/>
</dbReference>
<organism evidence="6 7">
    <name type="scientific">Panicum miliaceum</name>
    <name type="common">Proso millet</name>
    <name type="synonym">Broomcorn millet</name>
    <dbReference type="NCBI Taxonomy" id="4540"/>
    <lineage>
        <taxon>Eukaryota</taxon>
        <taxon>Viridiplantae</taxon>
        <taxon>Streptophyta</taxon>
        <taxon>Embryophyta</taxon>
        <taxon>Tracheophyta</taxon>
        <taxon>Spermatophyta</taxon>
        <taxon>Magnoliopsida</taxon>
        <taxon>Liliopsida</taxon>
        <taxon>Poales</taxon>
        <taxon>Poaceae</taxon>
        <taxon>PACMAD clade</taxon>
        <taxon>Panicoideae</taxon>
        <taxon>Panicodae</taxon>
        <taxon>Paniceae</taxon>
        <taxon>Panicinae</taxon>
        <taxon>Panicum</taxon>
        <taxon>Panicum sect. Panicum</taxon>
    </lineage>
</organism>
<keyword evidence="7" id="KW-1185">Reference proteome</keyword>
<gene>
    <name evidence="6" type="ORF">C2845_PM11G05940</name>
</gene>
<proteinExistence type="inferred from homology"/>
<dbReference type="PANTHER" id="PTHR47972">
    <property type="entry name" value="KINESIN-LIKE PROTEIN KLP-3"/>
    <property type="match status" value="1"/>
</dbReference>
<dbReference type="AlphaFoldDB" id="A0A3L6RU60"/>
<dbReference type="InterPro" id="IPR001752">
    <property type="entry name" value="Kinesin_motor_dom"/>
</dbReference>
<keyword evidence="2" id="KW-0505">Motor protein</keyword>
<dbReference type="GO" id="GO:0008017">
    <property type="term" value="F:microtubule binding"/>
    <property type="evidence" value="ECO:0007669"/>
    <property type="project" value="InterPro"/>
</dbReference>
<dbReference type="PANTHER" id="PTHR47972:SF18">
    <property type="entry name" value="KINESIN-LIKE PROTEIN KIN-14R"/>
    <property type="match status" value="1"/>
</dbReference>
<dbReference type="SUPFAM" id="SSF52540">
    <property type="entry name" value="P-loop containing nucleoside triphosphate hydrolases"/>
    <property type="match status" value="1"/>
</dbReference>
<comment type="caution">
    <text evidence="3">Lacks conserved residue(s) required for the propagation of feature annotation.</text>
</comment>
<comment type="similarity">
    <text evidence="3">Belongs to the TRAFAC class myosin-kinesin ATPase superfamily. Kinesin family.</text>
</comment>
<sequence>MTSGQLIKCLVEGSALTIINAFIQCLETGKGIVQGIATELASEKANTTKGTEIKQRYVGMQQAPTATCFIEKKTKRIFHMLSKIKGVHANMTNVAMATELMKVLSPTSILRAVEEASTPPPLNRSMRMVAGRKLNMDEAAAGADSSNTQLHRNIKVFCRCRPLSKDEVSSSKKCVVEFDGANDGDILVGNAGASKKTFKFDRMFTPDDDQGTGKTFTMEGIGRKRGVNYRTLKELFKIAERKESVTCDLSVCVLEVYNEQIRDLHPTSPSQKLEIKKSSEGCHQVHGLVETKVTNINDVWDLLKAGSNARAVGSNNVNEHSNRSHCVLCIMVRVKNLLTGECTSSKLILEDLAGSERLAKTDVQGERLKEAQNVNRSLSTLGDVLSALAMKSSHIPYRFVGIELGPAKKQVDTVELQNIKQMLEEAENKAIGKEQLCKNLHEKVKELQGQKCQLSGKLKKKGVCIALQQKNKELELKLKEQEHQRSVAELKLRDIESKLKAQNPNMILDSTNSTSREAKLPPLPGVKARVAICY</sequence>
<dbReference type="Pfam" id="PF00225">
    <property type="entry name" value="Kinesin"/>
    <property type="match status" value="1"/>
</dbReference>
<evidence type="ECO:0000256" key="3">
    <source>
        <dbReference type="PROSITE-ProRule" id="PRU00283"/>
    </source>
</evidence>
<dbReference type="PROSITE" id="PS50067">
    <property type="entry name" value="KINESIN_MOTOR_2"/>
    <property type="match status" value="2"/>
</dbReference>
<dbReference type="GO" id="GO:0005524">
    <property type="term" value="F:ATP binding"/>
    <property type="evidence" value="ECO:0007669"/>
    <property type="project" value="InterPro"/>
</dbReference>
<feature type="domain" description="Kinesin motor" evidence="5">
    <location>
        <begin position="211"/>
        <end position="398"/>
    </location>
</feature>
<evidence type="ECO:0000313" key="7">
    <source>
        <dbReference type="Proteomes" id="UP000275267"/>
    </source>
</evidence>
<evidence type="ECO:0000259" key="5">
    <source>
        <dbReference type="PROSITE" id="PS50067"/>
    </source>
</evidence>
<dbReference type="SMART" id="SM00129">
    <property type="entry name" value="KISc"/>
    <property type="match status" value="1"/>
</dbReference>
<feature type="domain" description="Kinesin motor" evidence="5">
    <location>
        <begin position="153"/>
        <end position="210"/>
    </location>
</feature>
<name>A0A3L6RU60_PANMI</name>
<dbReference type="Proteomes" id="UP000275267">
    <property type="component" value="Unassembled WGS sequence"/>
</dbReference>
<feature type="coiled-coil region" evidence="4">
    <location>
        <begin position="409"/>
        <end position="498"/>
    </location>
</feature>
<evidence type="ECO:0000256" key="1">
    <source>
        <dbReference type="ARBA" id="ARBA00022701"/>
    </source>
</evidence>
<dbReference type="STRING" id="4540.A0A3L6RU60"/>